<comment type="caution">
    <text evidence="1">The sequence shown here is derived from an EMBL/GenBank/DDBJ whole genome shotgun (WGS) entry which is preliminary data.</text>
</comment>
<evidence type="ECO:0000313" key="2">
    <source>
        <dbReference type="Proteomes" id="UP000789901"/>
    </source>
</evidence>
<keyword evidence="2" id="KW-1185">Reference proteome</keyword>
<name>A0ABM8W315_GIGMA</name>
<proteinExistence type="predicted"/>
<dbReference type="EMBL" id="CAJVQB010000892">
    <property type="protein sequence ID" value="CAG8512079.1"/>
    <property type="molecule type" value="Genomic_DNA"/>
</dbReference>
<protein>
    <submittedName>
        <fullName evidence="1">37268_t:CDS:1</fullName>
    </submittedName>
</protein>
<sequence length="177" mass="20753">MGEICKGKLNLELEPNHFINRSEGSSILSKKDKSLRSKKEEIREEGKANVPIRVKRVMTEKQSGYSTKELTMRPTRRLYQDVQCRKCKEEKEFFEHLSTCSYDKEAWAKKEEEILNSIKEELKQKKKINLGFLADDIGLALERINLSKNKAQDTAVAFINKWLTFFQREVWKEHAAQ</sequence>
<reference evidence="1 2" key="1">
    <citation type="submission" date="2021-06" db="EMBL/GenBank/DDBJ databases">
        <authorList>
            <person name="Kallberg Y."/>
            <person name="Tangrot J."/>
            <person name="Rosling A."/>
        </authorList>
    </citation>
    <scope>NUCLEOTIDE SEQUENCE [LARGE SCALE GENOMIC DNA]</scope>
    <source>
        <strain evidence="1 2">120-4 pot B 10/14</strain>
    </source>
</reference>
<gene>
    <name evidence="1" type="ORF">GMARGA_LOCUS2732</name>
</gene>
<dbReference type="Proteomes" id="UP000789901">
    <property type="component" value="Unassembled WGS sequence"/>
</dbReference>
<accession>A0ABM8W315</accession>
<organism evidence="1 2">
    <name type="scientific">Gigaspora margarita</name>
    <dbReference type="NCBI Taxonomy" id="4874"/>
    <lineage>
        <taxon>Eukaryota</taxon>
        <taxon>Fungi</taxon>
        <taxon>Fungi incertae sedis</taxon>
        <taxon>Mucoromycota</taxon>
        <taxon>Glomeromycotina</taxon>
        <taxon>Glomeromycetes</taxon>
        <taxon>Diversisporales</taxon>
        <taxon>Gigasporaceae</taxon>
        <taxon>Gigaspora</taxon>
    </lineage>
</organism>
<evidence type="ECO:0000313" key="1">
    <source>
        <dbReference type="EMBL" id="CAG8512079.1"/>
    </source>
</evidence>